<keyword evidence="2" id="KW-1185">Reference proteome</keyword>
<evidence type="ECO:0000313" key="1">
    <source>
        <dbReference type="EMBL" id="SLM32568.1"/>
    </source>
</evidence>
<sequence>MHLDSYPVNLVHLDSYPVNPGHLDSDSIEKAQEFICVHFENKNNPVLSKYYERDYGKI</sequence>
<organism evidence="1 2">
    <name type="scientific">Desulfamplus magnetovallimortis</name>
    <dbReference type="NCBI Taxonomy" id="1246637"/>
    <lineage>
        <taxon>Bacteria</taxon>
        <taxon>Pseudomonadati</taxon>
        <taxon>Thermodesulfobacteriota</taxon>
        <taxon>Desulfobacteria</taxon>
        <taxon>Desulfobacterales</taxon>
        <taxon>Desulfobacteraceae</taxon>
        <taxon>Desulfamplus</taxon>
    </lineage>
</organism>
<name>A0A1W1HJM6_9BACT</name>
<accession>A0A1W1HJM6</accession>
<protein>
    <submittedName>
        <fullName evidence="1">Uncharacterized protein</fullName>
    </submittedName>
</protein>
<evidence type="ECO:0000313" key="2">
    <source>
        <dbReference type="Proteomes" id="UP000191931"/>
    </source>
</evidence>
<proteinExistence type="predicted"/>
<gene>
    <name evidence="1" type="ORF">MTBBW1_760032</name>
</gene>
<dbReference type="Proteomes" id="UP000191931">
    <property type="component" value="Unassembled WGS sequence"/>
</dbReference>
<dbReference type="AlphaFoldDB" id="A0A1W1HJM6"/>
<dbReference type="EMBL" id="FWEV01000321">
    <property type="protein sequence ID" value="SLM32568.1"/>
    <property type="molecule type" value="Genomic_DNA"/>
</dbReference>
<reference evidence="1 2" key="1">
    <citation type="submission" date="2017-03" db="EMBL/GenBank/DDBJ databases">
        <authorList>
            <person name="Afonso C.L."/>
            <person name="Miller P.J."/>
            <person name="Scott M.A."/>
            <person name="Spackman E."/>
            <person name="Goraichik I."/>
            <person name="Dimitrov K.M."/>
            <person name="Suarez D.L."/>
            <person name="Swayne D.E."/>
        </authorList>
    </citation>
    <scope>NUCLEOTIDE SEQUENCE [LARGE SCALE GENOMIC DNA]</scope>
    <source>
        <strain evidence="1">PRJEB14757</strain>
    </source>
</reference>